<gene>
    <name evidence="2" type="ORF">Aco03nite_097520</name>
</gene>
<reference evidence="2 3" key="1">
    <citation type="submission" date="2021-01" db="EMBL/GenBank/DDBJ databases">
        <title>Whole genome shotgun sequence of Actinoplanes couchii NBRC 106145.</title>
        <authorList>
            <person name="Komaki H."/>
            <person name="Tamura T."/>
        </authorList>
    </citation>
    <scope>NUCLEOTIDE SEQUENCE [LARGE SCALE GENOMIC DNA]</scope>
    <source>
        <strain evidence="2 3">NBRC 106145</strain>
    </source>
</reference>
<dbReference type="Proteomes" id="UP000612282">
    <property type="component" value="Unassembled WGS sequence"/>
</dbReference>
<accession>A0ABQ3XS56</accession>
<feature type="domain" description="Bacteriophage T5 Orf172 DNA-binding" evidence="1">
    <location>
        <begin position="149"/>
        <end position="229"/>
    </location>
</feature>
<proteinExistence type="predicted"/>
<organism evidence="2 3">
    <name type="scientific">Actinoplanes couchii</name>
    <dbReference type="NCBI Taxonomy" id="403638"/>
    <lineage>
        <taxon>Bacteria</taxon>
        <taxon>Bacillati</taxon>
        <taxon>Actinomycetota</taxon>
        <taxon>Actinomycetes</taxon>
        <taxon>Micromonosporales</taxon>
        <taxon>Micromonosporaceae</taxon>
        <taxon>Actinoplanes</taxon>
    </lineage>
</organism>
<name>A0ABQ3XS56_9ACTN</name>
<dbReference type="EMBL" id="BOMG01000125">
    <property type="protein sequence ID" value="GID61348.1"/>
    <property type="molecule type" value="Genomic_DNA"/>
</dbReference>
<dbReference type="InterPro" id="IPR018306">
    <property type="entry name" value="Phage_T5_Orf172_DNA-bd"/>
</dbReference>
<evidence type="ECO:0000313" key="2">
    <source>
        <dbReference type="EMBL" id="GID61348.1"/>
    </source>
</evidence>
<protein>
    <recommendedName>
        <fullName evidence="1">Bacteriophage T5 Orf172 DNA-binding domain-containing protein</fullName>
    </recommendedName>
</protein>
<sequence>MRDDSRQARRYEQKWGFGMAPVKPHVQAERVASARSVLRSVENPGMADVAALEDISVVKGLFNRSHRQDQWDWFTVWQQLGRPSRRAASAAANGLTSLRNGLRDREMAWVTNGVTTFRNSGGLGRLTGYLAGEQAEPDGVGYVYILSTREQPDVLKIGYTDRSVEERVKEINRATGVLVPYGARAVWAVPRAQTVEAEIHRLLAPYRIRKDREFFDIPFREAAPIIQAHIAESEQ</sequence>
<dbReference type="Pfam" id="PF10544">
    <property type="entry name" value="T5orf172"/>
    <property type="match status" value="1"/>
</dbReference>
<evidence type="ECO:0000313" key="3">
    <source>
        <dbReference type="Proteomes" id="UP000612282"/>
    </source>
</evidence>
<comment type="caution">
    <text evidence="2">The sequence shown here is derived from an EMBL/GenBank/DDBJ whole genome shotgun (WGS) entry which is preliminary data.</text>
</comment>
<evidence type="ECO:0000259" key="1">
    <source>
        <dbReference type="SMART" id="SM00974"/>
    </source>
</evidence>
<keyword evidence="3" id="KW-1185">Reference proteome</keyword>
<dbReference type="SMART" id="SM00974">
    <property type="entry name" value="T5orf172"/>
    <property type="match status" value="1"/>
</dbReference>